<dbReference type="InParanoid" id="A0A0D0DXP7"/>
<evidence type="ECO:0000313" key="1">
    <source>
        <dbReference type="EMBL" id="KIK91209.1"/>
    </source>
</evidence>
<dbReference type="Proteomes" id="UP000054538">
    <property type="component" value="Unassembled WGS sequence"/>
</dbReference>
<sequence length="146" mass="15764">LLKRAKANGHTAFVITAGILVIGWCPHDRGIPDSPAGHGFGVSDPASVFMGCFGLEPRHKRLAFPYTQDSIQNLTVLGDPVAQQAMFLGKGWAGEIASGIFRSWDEIQFIKDNWDGQIILKGILVVEVTPSSGRSTSTQFSMFVGC</sequence>
<dbReference type="InterPro" id="IPR013785">
    <property type="entry name" value="Aldolase_TIM"/>
</dbReference>
<gene>
    <name evidence="1" type="ORF">PAXRUDRAFT_798518</name>
</gene>
<organism evidence="1 2">
    <name type="scientific">Paxillus rubicundulus Ve08.2h10</name>
    <dbReference type="NCBI Taxonomy" id="930991"/>
    <lineage>
        <taxon>Eukaryota</taxon>
        <taxon>Fungi</taxon>
        <taxon>Dikarya</taxon>
        <taxon>Basidiomycota</taxon>
        <taxon>Agaricomycotina</taxon>
        <taxon>Agaricomycetes</taxon>
        <taxon>Agaricomycetidae</taxon>
        <taxon>Boletales</taxon>
        <taxon>Paxilineae</taxon>
        <taxon>Paxillaceae</taxon>
        <taxon>Paxillus</taxon>
    </lineage>
</organism>
<keyword evidence="2" id="KW-1185">Reference proteome</keyword>
<name>A0A0D0DXP7_9AGAM</name>
<feature type="non-terminal residue" evidence="1">
    <location>
        <position position="1"/>
    </location>
</feature>
<reference evidence="1 2" key="1">
    <citation type="submission" date="2014-04" db="EMBL/GenBank/DDBJ databases">
        <authorList>
            <consortium name="DOE Joint Genome Institute"/>
            <person name="Kuo A."/>
            <person name="Kohler A."/>
            <person name="Jargeat P."/>
            <person name="Nagy L.G."/>
            <person name="Floudas D."/>
            <person name="Copeland A."/>
            <person name="Barry K.W."/>
            <person name="Cichocki N."/>
            <person name="Veneault-Fourrey C."/>
            <person name="LaButti K."/>
            <person name="Lindquist E.A."/>
            <person name="Lipzen A."/>
            <person name="Lundell T."/>
            <person name="Morin E."/>
            <person name="Murat C."/>
            <person name="Sun H."/>
            <person name="Tunlid A."/>
            <person name="Henrissat B."/>
            <person name="Grigoriev I.V."/>
            <person name="Hibbett D.S."/>
            <person name="Martin F."/>
            <person name="Nordberg H.P."/>
            <person name="Cantor M.N."/>
            <person name="Hua S.X."/>
        </authorList>
    </citation>
    <scope>NUCLEOTIDE SEQUENCE [LARGE SCALE GENOMIC DNA]</scope>
    <source>
        <strain evidence="1 2">Ve08.2h10</strain>
    </source>
</reference>
<dbReference type="OrthoDB" id="25826at2759"/>
<proteinExistence type="predicted"/>
<reference evidence="2" key="2">
    <citation type="submission" date="2015-01" db="EMBL/GenBank/DDBJ databases">
        <title>Evolutionary Origins and Diversification of the Mycorrhizal Mutualists.</title>
        <authorList>
            <consortium name="DOE Joint Genome Institute"/>
            <consortium name="Mycorrhizal Genomics Consortium"/>
            <person name="Kohler A."/>
            <person name="Kuo A."/>
            <person name="Nagy L.G."/>
            <person name="Floudas D."/>
            <person name="Copeland A."/>
            <person name="Barry K.W."/>
            <person name="Cichocki N."/>
            <person name="Veneault-Fourrey C."/>
            <person name="LaButti K."/>
            <person name="Lindquist E.A."/>
            <person name="Lipzen A."/>
            <person name="Lundell T."/>
            <person name="Morin E."/>
            <person name="Murat C."/>
            <person name="Riley R."/>
            <person name="Ohm R."/>
            <person name="Sun H."/>
            <person name="Tunlid A."/>
            <person name="Henrissat B."/>
            <person name="Grigoriev I.V."/>
            <person name="Hibbett D.S."/>
            <person name="Martin F."/>
        </authorList>
    </citation>
    <scope>NUCLEOTIDE SEQUENCE [LARGE SCALE GENOMIC DNA]</scope>
    <source>
        <strain evidence="2">Ve08.2h10</strain>
    </source>
</reference>
<accession>A0A0D0DXP7</accession>
<dbReference type="AlphaFoldDB" id="A0A0D0DXP7"/>
<dbReference type="EMBL" id="KN825414">
    <property type="protein sequence ID" value="KIK91209.1"/>
    <property type="molecule type" value="Genomic_DNA"/>
</dbReference>
<dbReference type="Gene3D" id="3.20.20.70">
    <property type="entry name" value="Aldolase class I"/>
    <property type="match status" value="1"/>
</dbReference>
<dbReference type="HOGENOM" id="CLU_1849917_0_0_1"/>
<evidence type="ECO:0000313" key="2">
    <source>
        <dbReference type="Proteomes" id="UP000054538"/>
    </source>
</evidence>
<protein>
    <submittedName>
        <fullName evidence="1">Uncharacterized protein</fullName>
    </submittedName>
</protein>
<dbReference type="STRING" id="930991.A0A0D0DXP7"/>